<dbReference type="Proteomes" id="UP000551758">
    <property type="component" value="Unassembled WGS sequence"/>
</dbReference>
<gene>
    <name evidence="16" type="ORF">HPG69_014696</name>
</gene>
<evidence type="ECO:0000256" key="4">
    <source>
        <dbReference type="ARBA" id="ARBA00022547"/>
    </source>
</evidence>
<keyword evidence="3" id="KW-0813">Transport</keyword>
<proteinExistence type="inferred from homology"/>
<sequence length="90" mass="9834">MPKTNNSFIYMTRIILPTTTLIHTYHTTINKSGHCYSPVSRDTLAVRLTANMTAGHLLIHLIGGATLAVINISPTAAFITFIILILLSIL</sequence>
<keyword evidence="10" id="KW-0066">ATP synthesis</keyword>
<dbReference type="PROSITE" id="PS00449">
    <property type="entry name" value="ATPASE_A"/>
    <property type="match status" value="1"/>
</dbReference>
<evidence type="ECO:0000256" key="8">
    <source>
        <dbReference type="ARBA" id="ARBA00023065"/>
    </source>
</evidence>
<comment type="caution">
    <text evidence="16">The sequence shown here is derived from an EMBL/GenBank/DDBJ whole genome shotgun (WGS) entry which is preliminary data.</text>
</comment>
<evidence type="ECO:0000256" key="12">
    <source>
        <dbReference type="ARBA" id="ARBA00063051"/>
    </source>
</evidence>
<dbReference type="EMBL" id="JACDTQ010001936">
    <property type="protein sequence ID" value="KAF5920659.1"/>
    <property type="molecule type" value="Genomic_DNA"/>
</dbReference>
<comment type="similarity">
    <text evidence="2">Belongs to the ATPase A chain family.</text>
</comment>
<comment type="subunit">
    <text evidence="12">Component of the ATP synthase complex composed at least of ATP5F1A/subunit alpha, ATP5F1B/subunit beta, ATP5MC1/subunit c (homooctomer), MT-ATP6/subunit a, MT-ATP8/subunit 8, ATP5ME/subunit e, ATP5MF/subunit f, ATP5MG/subunit g, ATP5MK/subunit k, ATP5MJ/subunit j, ATP5F1C/subunit gamma, ATP5F1D/subunit delta, ATP5F1E/subunit epsilon, ATP5PF/subunit F6, ATP5PB/subunit b, ATP5PD/subunit d, ATP5PO/subunit OSCP. ATP synthase complex consists of a soluble F(1) head domain (subunits alpha(3) and beta(3)) - the catalytic core - and a membrane F(0) domain - the membrane proton channel (subunits c, a, 8, e, f, g, k and j). These two domains are linked by a central stalk (subunits gamma, delta, and epsilon) rotating inside the F1 region and a stationary peripheral stalk (subunits F6, b, d, and OSCP). Interacts with DNAJC30; interaction is direct.</text>
</comment>
<keyword evidence="5 15" id="KW-0812">Transmembrane</keyword>
<comment type="catalytic activity">
    <reaction evidence="11">
        <text>H(+)(in) = H(+)(out)</text>
        <dbReference type="Rhea" id="RHEA:34979"/>
        <dbReference type="ChEBI" id="CHEBI:15378"/>
    </reaction>
</comment>
<comment type="subcellular location">
    <subcellularLocation>
        <location evidence="1">Membrane</location>
        <topology evidence="1">Multi-pass membrane protein</topology>
    </subcellularLocation>
</comment>
<keyword evidence="17" id="KW-1185">Reference proteome</keyword>
<evidence type="ECO:0000313" key="16">
    <source>
        <dbReference type="EMBL" id="KAF5920659.1"/>
    </source>
</evidence>
<name>A0A7J7EY13_DICBM</name>
<evidence type="ECO:0000313" key="17">
    <source>
        <dbReference type="Proteomes" id="UP000551758"/>
    </source>
</evidence>
<dbReference type="InterPro" id="IPR035908">
    <property type="entry name" value="F0_ATP_A_sf"/>
</dbReference>
<organism evidence="16 17">
    <name type="scientific">Diceros bicornis minor</name>
    <name type="common">South-central black rhinoceros</name>
    <dbReference type="NCBI Taxonomy" id="77932"/>
    <lineage>
        <taxon>Eukaryota</taxon>
        <taxon>Metazoa</taxon>
        <taxon>Chordata</taxon>
        <taxon>Craniata</taxon>
        <taxon>Vertebrata</taxon>
        <taxon>Euteleostomi</taxon>
        <taxon>Mammalia</taxon>
        <taxon>Eutheria</taxon>
        <taxon>Laurasiatheria</taxon>
        <taxon>Perissodactyla</taxon>
        <taxon>Rhinocerotidae</taxon>
        <taxon>Diceros</taxon>
    </lineage>
</organism>
<evidence type="ECO:0000256" key="5">
    <source>
        <dbReference type="ARBA" id="ARBA00022692"/>
    </source>
</evidence>
<evidence type="ECO:0000256" key="9">
    <source>
        <dbReference type="ARBA" id="ARBA00023136"/>
    </source>
</evidence>
<keyword evidence="6" id="KW-0375">Hydrogen ion transport</keyword>
<evidence type="ECO:0000256" key="11">
    <source>
        <dbReference type="ARBA" id="ARBA00024169"/>
    </source>
</evidence>
<dbReference type="SUPFAM" id="SSF81336">
    <property type="entry name" value="F1F0 ATP synthase subunit A"/>
    <property type="match status" value="1"/>
</dbReference>
<feature type="transmembrane region" description="Helical" evidence="15">
    <location>
        <begin position="57"/>
        <end position="87"/>
    </location>
</feature>
<dbReference type="InterPro" id="IPR000568">
    <property type="entry name" value="ATP_synth_F0_asu"/>
</dbReference>
<evidence type="ECO:0000256" key="10">
    <source>
        <dbReference type="ARBA" id="ARBA00023310"/>
    </source>
</evidence>
<evidence type="ECO:0000256" key="1">
    <source>
        <dbReference type="ARBA" id="ARBA00004141"/>
    </source>
</evidence>
<dbReference type="Pfam" id="PF00119">
    <property type="entry name" value="ATP-synt_A"/>
    <property type="match status" value="1"/>
</dbReference>
<evidence type="ECO:0000256" key="7">
    <source>
        <dbReference type="ARBA" id="ARBA00022989"/>
    </source>
</evidence>
<evidence type="ECO:0000256" key="3">
    <source>
        <dbReference type="ARBA" id="ARBA00022448"/>
    </source>
</evidence>
<dbReference type="GO" id="GO:0015078">
    <property type="term" value="F:proton transmembrane transporter activity"/>
    <property type="evidence" value="ECO:0007669"/>
    <property type="project" value="InterPro"/>
</dbReference>
<keyword evidence="8" id="KW-0406">Ion transport</keyword>
<evidence type="ECO:0000256" key="15">
    <source>
        <dbReference type="SAM" id="Phobius"/>
    </source>
</evidence>
<keyword evidence="7 15" id="KW-1133">Transmembrane helix</keyword>
<evidence type="ECO:0000256" key="2">
    <source>
        <dbReference type="ARBA" id="ARBA00006810"/>
    </source>
</evidence>
<evidence type="ECO:0000256" key="13">
    <source>
        <dbReference type="ARBA" id="ARBA00071928"/>
    </source>
</evidence>
<accession>A0A7J7EY13</accession>
<dbReference type="InterPro" id="IPR023011">
    <property type="entry name" value="ATP_synth_F0_asu_AS"/>
</dbReference>
<dbReference type="Gene3D" id="1.20.120.220">
    <property type="entry name" value="ATP synthase, F0 complex, subunit A"/>
    <property type="match status" value="1"/>
</dbReference>
<reference evidence="16 17" key="1">
    <citation type="journal article" date="2020" name="Mol. Biol. Evol.">
        <title>Interspecific Gene Flow and the Evolution of Specialization in Black and White Rhinoceros.</title>
        <authorList>
            <person name="Moodley Y."/>
            <person name="Westbury M.V."/>
            <person name="Russo I.M."/>
            <person name="Gopalakrishnan S."/>
            <person name="Rakotoarivelo A."/>
            <person name="Olsen R.A."/>
            <person name="Prost S."/>
            <person name="Tunstall T."/>
            <person name="Ryder O.A."/>
            <person name="Dalen L."/>
            <person name="Bruford M.W."/>
        </authorList>
    </citation>
    <scope>NUCLEOTIDE SEQUENCE [LARGE SCALE GENOMIC DNA]</scope>
    <source>
        <strain evidence="16">SBR-YM</strain>
        <tissue evidence="16">Skin</tissue>
    </source>
</reference>
<evidence type="ECO:0000256" key="6">
    <source>
        <dbReference type="ARBA" id="ARBA00022781"/>
    </source>
</evidence>
<protein>
    <recommendedName>
        <fullName evidence="13">ATP synthase F(0) complex subunit a</fullName>
    </recommendedName>
    <alternativeName>
        <fullName evidence="14">Proton-conducting channel, ATP synthase F(0) complex subunit a</fullName>
    </alternativeName>
</protein>
<dbReference type="GO" id="GO:0045259">
    <property type="term" value="C:proton-transporting ATP synthase complex"/>
    <property type="evidence" value="ECO:0007669"/>
    <property type="project" value="UniProtKB-KW"/>
</dbReference>
<dbReference type="AlphaFoldDB" id="A0A7J7EY13"/>
<keyword evidence="4" id="KW-0138">CF(0)</keyword>
<evidence type="ECO:0000256" key="14">
    <source>
        <dbReference type="ARBA" id="ARBA00081802"/>
    </source>
</evidence>
<keyword evidence="9 15" id="KW-0472">Membrane</keyword>
<dbReference type="GO" id="GO:0015986">
    <property type="term" value="P:proton motive force-driven ATP synthesis"/>
    <property type="evidence" value="ECO:0007669"/>
    <property type="project" value="InterPro"/>
</dbReference>